<dbReference type="EMBL" id="GBRH01164912">
    <property type="protein sequence ID" value="JAE32984.1"/>
    <property type="molecule type" value="Transcribed_RNA"/>
</dbReference>
<accession>A0A0A9HAZ7</accession>
<reference evidence="1" key="1">
    <citation type="submission" date="2014-09" db="EMBL/GenBank/DDBJ databases">
        <authorList>
            <person name="Magalhaes I.L.F."/>
            <person name="Oliveira U."/>
            <person name="Santos F.R."/>
            <person name="Vidigal T.H.D.A."/>
            <person name="Brescovit A.D."/>
            <person name="Santos A.J."/>
        </authorList>
    </citation>
    <scope>NUCLEOTIDE SEQUENCE</scope>
    <source>
        <tissue evidence="1">Shoot tissue taken approximately 20 cm above the soil surface</tissue>
    </source>
</reference>
<sequence>MARYAALISTGVAARPTLSASYRLPAAASAGGVARGTAPAMAFASFLPCAVLGKVEW</sequence>
<evidence type="ECO:0000313" key="1">
    <source>
        <dbReference type="EMBL" id="JAE32984.1"/>
    </source>
</evidence>
<protein>
    <submittedName>
        <fullName evidence="1">Uncharacterized protein</fullName>
    </submittedName>
</protein>
<organism evidence="1">
    <name type="scientific">Arundo donax</name>
    <name type="common">Giant reed</name>
    <name type="synonym">Donax arundinaceus</name>
    <dbReference type="NCBI Taxonomy" id="35708"/>
    <lineage>
        <taxon>Eukaryota</taxon>
        <taxon>Viridiplantae</taxon>
        <taxon>Streptophyta</taxon>
        <taxon>Embryophyta</taxon>
        <taxon>Tracheophyta</taxon>
        <taxon>Spermatophyta</taxon>
        <taxon>Magnoliopsida</taxon>
        <taxon>Liliopsida</taxon>
        <taxon>Poales</taxon>
        <taxon>Poaceae</taxon>
        <taxon>PACMAD clade</taxon>
        <taxon>Arundinoideae</taxon>
        <taxon>Arundineae</taxon>
        <taxon>Arundo</taxon>
    </lineage>
</organism>
<proteinExistence type="predicted"/>
<dbReference type="AlphaFoldDB" id="A0A0A9HAZ7"/>
<reference evidence="1" key="2">
    <citation type="journal article" date="2015" name="Data Brief">
        <title>Shoot transcriptome of the giant reed, Arundo donax.</title>
        <authorList>
            <person name="Barrero R.A."/>
            <person name="Guerrero F.D."/>
            <person name="Moolhuijzen P."/>
            <person name="Goolsby J.A."/>
            <person name="Tidwell J."/>
            <person name="Bellgard S.E."/>
            <person name="Bellgard M.I."/>
        </authorList>
    </citation>
    <scope>NUCLEOTIDE SEQUENCE</scope>
    <source>
        <tissue evidence="1">Shoot tissue taken approximately 20 cm above the soil surface</tissue>
    </source>
</reference>
<name>A0A0A9HAZ7_ARUDO</name>